<evidence type="ECO:0000313" key="2">
    <source>
        <dbReference type="EMBL" id="KAK7608160.1"/>
    </source>
</evidence>
<evidence type="ECO:0000256" key="1">
    <source>
        <dbReference type="SAM" id="MobiDB-lite"/>
    </source>
</evidence>
<organism evidence="2 3">
    <name type="scientific">Phyllosticta paracitricarpa</name>
    <dbReference type="NCBI Taxonomy" id="2016321"/>
    <lineage>
        <taxon>Eukaryota</taxon>
        <taxon>Fungi</taxon>
        <taxon>Dikarya</taxon>
        <taxon>Ascomycota</taxon>
        <taxon>Pezizomycotina</taxon>
        <taxon>Dothideomycetes</taxon>
        <taxon>Dothideomycetes incertae sedis</taxon>
        <taxon>Botryosphaeriales</taxon>
        <taxon>Phyllostictaceae</taxon>
        <taxon>Phyllosticta</taxon>
    </lineage>
</organism>
<feature type="region of interest" description="Disordered" evidence="1">
    <location>
        <begin position="140"/>
        <end position="355"/>
    </location>
</feature>
<feature type="region of interest" description="Disordered" evidence="1">
    <location>
        <begin position="368"/>
        <end position="505"/>
    </location>
</feature>
<feature type="compositionally biased region" description="Polar residues" evidence="1">
    <location>
        <begin position="617"/>
        <end position="632"/>
    </location>
</feature>
<feature type="compositionally biased region" description="Basic and acidic residues" evidence="1">
    <location>
        <begin position="176"/>
        <end position="190"/>
    </location>
</feature>
<sequence length="785" mass="87634">MPKKREKEKRHKSQGGFIQKIWSKLSRPSERRSPPKENPRPETFCDACQTNLLNAVGSPWLNSFAKFLTEKPKDRRHKHDGKSNKKSRKDRPRCARCNAQLSSKTRPKDPEEVAKRARLKAKKQEWQRNGWVVQLDEKLKGSSSNSYRRKRKVSHHRRASGSSPFVANHSKHHGRNDRDRSRHHTVERPARSQTPRRRDHVAESEQQPRHRHHGHCNSKHVHTHRDGSETPRKHKHKHRHYVARNSRSRHRTRSARRKDHRAVNNPEQHQQQRKKRQGVKQAPAADDRQPCGLSARRPALLGSSGPPSGTHEASREQLPSGSRTSGPAPAQDGRIQPPYPKRNDRPRGSLLGFAADGRHRLLPSIRRRSWRSVLPPPSTQPTPVRSGNKERESQPLATAPQPSSCFLPPIAEGSGHDGDVDTAGSVPHMSGALGGGEEHANNAHVTPEPGAIQPAEPPLAEASETSEWLDIDPEEQDPEEQYPEDQYPQDQYPQGQYPQGQYQEEQYFSGTFFRIPFMGRRPRRRISSFASPLQHFSTDLETIPEEPESLPKYPERKLRRVEARIPQTRPPGSSPLPDLFVIAPVPQPPQEHTLRSAPDPAPAQPSMASPTAGANGDVQSLQPPAPRTQSRADTPDIVRTNSSSRTPSSPEIPRPRAGTGRASRNEPPPTPASSPTSPPPARQPPAEPHSQRVTTASMARSNSIRQSRPPEAPAPRGRGAGNSGPSRSHEQRSDNAAPSTPTPSGRNSSGRGQQDAEGRSSRHDEREIRHRQNDGSNTATRRAHG</sequence>
<dbReference type="Proteomes" id="UP001367316">
    <property type="component" value="Unassembled WGS sequence"/>
</dbReference>
<accession>A0ABR1MYV5</accession>
<feature type="compositionally biased region" description="Acidic residues" evidence="1">
    <location>
        <begin position="467"/>
        <end position="483"/>
    </location>
</feature>
<feature type="compositionally biased region" description="Low complexity" evidence="1">
    <location>
        <begin position="484"/>
        <end position="505"/>
    </location>
</feature>
<dbReference type="EMBL" id="JBBPBF010000031">
    <property type="protein sequence ID" value="KAK7608160.1"/>
    <property type="molecule type" value="Genomic_DNA"/>
</dbReference>
<proteinExistence type="predicted"/>
<feature type="region of interest" description="Disordered" evidence="1">
    <location>
        <begin position="538"/>
        <end position="557"/>
    </location>
</feature>
<feature type="compositionally biased region" description="Low complexity" evidence="1">
    <location>
        <begin position="639"/>
        <end position="651"/>
    </location>
</feature>
<protein>
    <submittedName>
        <fullName evidence="2">Uncharacterized protein</fullName>
    </submittedName>
</protein>
<feature type="region of interest" description="Disordered" evidence="1">
    <location>
        <begin position="68"/>
        <end position="127"/>
    </location>
</feature>
<keyword evidence="3" id="KW-1185">Reference proteome</keyword>
<feature type="compositionally biased region" description="Basic residues" evidence="1">
    <location>
        <begin position="1"/>
        <end position="13"/>
    </location>
</feature>
<feature type="compositionally biased region" description="Basic residues" evidence="1">
    <location>
        <begin position="147"/>
        <end position="159"/>
    </location>
</feature>
<feature type="compositionally biased region" description="Polar residues" evidence="1">
    <location>
        <begin position="774"/>
        <end position="785"/>
    </location>
</feature>
<feature type="compositionally biased region" description="Basic residues" evidence="1">
    <location>
        <begin position="74"/>
        <end position="91"/>
    </location>
</feature>
<comment type="caution">
    <text evidence="2">The sequence shown here is derived from an EMBL/GenBank/DDBJ whole genome shotgun (WGS) entry which is preliminary data.</text>
</comment>
<reference evidence="2 3" key="1">
    <citation type="submission" date="2024-04" db="EMBL/GenBank/DDBJ databases">
        <title>Phyllosticta paracitricarpa is synonymous to the EU quarantine fungus P. citricarpa based on phylogenomic analyses.</title>
        <authorList>
            <consortium name="Lawrence Berkeley National Laboratory"/>
            <person name="Van ingen-buijs V.A."/>
            <person name="Van westerhoven A.C."/>
            <person name="Haridas S."/>
            <person name="Skiadas P."/>
            <person name="Martin F."/>
            <person name="Groenewald J.Z."/>
            <person name="Crous P.W."/>
            <person name="Seidl M.F."/>
        </authorList>
    </citation>
    <scope>NUCLEOTIDE SEQUENCE [LARGE SCALE GENOMIC DNA]</scope>
    <source>
        <strain evidence="2 3">CBS 141358</strain>
    </source>
</reference>
<feature type="compositionally biased region" description="Pro residues" evidence="1">
    <location>
        <begin position="666"/>
        <end position="687"/>
    </location>
</feature>
<feature type="compositionally biased region" description="Polar residues" evidence="1">
    <location>
        <begin position="691"/>
        <end position="706"/>
    </location>
</feature>
<feature type="compositionally biased region" description="Basic residues" evidence="1">
    <location>
        <begin position="232"/>
        <end position="260"/>
    </location>
</feature>
<evidence type="ECO:0000313" key="3">
    <source>
        <dbReference type="Proteomes" id="UP001367316"/>
    </source>
</evidence>
<feature type="region of interest" description="Disordered" evidence="1">
    <location>
        <begin position="563"/>
        <end position="785"/>
    </location>
</feature>
<gene>
    <name evidence="2" type="ORF">JOL62DRAFT_248515</name>
</gene>
<feature type="compositionally biased region" description="Basic residues" evidence="1">
    <location>
        <begin position="209"/>
        <end position="223"/>
    </location>
</feature>
<feature type="compositionally biased region" description="Basic and acidic residues" evidence="1">
    <location>
        <begin position="106"/>
        <end position="115"/>
    </location>
</feature>
<feature type="region of interest" description="Disordered" evidence="1">
    <location>
        <begin position="1"/>
        <end position="44"/>
    </location>
</feature>
<feature type="compositionally biased region" description="Polar residues" evidence="1">
    <location>
        <begin position="734"/>
        <end position="752"/>
    </location>
</feature>
<feature type="compositionally biased region" description="Basic and acidic residues" evidence="1">
    <location>
        <begin position="754"/>
        <end position="773"/>
    </location>
</feature>
<name>A0ABR1MYV5_9PEZI</name>
<feature type="compositionally biased region" description="Basic and acidic residues" evidence="1">
    <location>
        <begin position="27"/>
        <end position="40"/>
    </location>
</feature>